<feature type="domain" description="Disease resistance protein winged helix" evidence="5">
    <location>
        <begin position="131"/>
        <end position="179"/>
    </location>
</feature>
<reference evidence="6 7" key="1">
    <citation type="journal article" date="2021" name="BMC Genomics">
        <title>Datura genome reveals duplications of psychoactive alkaloid biosynthetic genes and high mutation rate following tissue culture.</title>
        <authorList>
            <person name="Rajewski A."/>
            <person name="Carter-House D."/>
            <person name="Stajich J."/>
            <person name="Litt A."/>
        </authorList>
    </citation>
    <scope>NUCLEOTIDE SEQUENCE [LARGE SCALE GENOMIC DNA]</scope>
    <source>
        <strain evidence="6">AR-01</strain>
    </source>
</reference>
<name>A0ABS8V1Q9_DATST</name>
<dbReference type="InterPro" id="IPR044974">
    <property type="entry name" value="Disease_R_plants"/>
</dbReference>
<evidence type="ECO:0000259" key="5">
    <source>
        <dbReference type="Pfam" id="PF23559"/>
    </source>
</evidence>
<dbReference type="Pfam" id="PF23559">
    <property type="entry name" value="WHD_DRP"/>
    <property type="match status" value="1"/>
</dbReference>
<proteinExistence type="predicted"/>
<keyword evidence="7" id="KW-1185">Reference proteome</keyword>
<dbReference type="InterPro" id="IPR036388">
    <property type="entry name" value="WH-like_DNA-bd_sf"/>
</dbReference>
<dbReference type="Proteomes" id="UP000823775">
    <property type="component" value="Unassembled WGS sequence"/>
</dbReference>
<dbReference type="PANTHER" id="PTHR23155:SF1152">
    <property type="entry name" value="AAA+ ATPASE DOMAIN-CONTAINING PROTEIN"/>
    <property type="match status" value="1"/>
</dbReference>
<comment type="caution">
    <text evidence="6">The sequence shown here is derived from an EMBL/GenBank/DDBJ whole genome shotgun (WGS) entry which is preliminary data.</text>
</comment>
<keyword evidence="3" id="KW-0547">Nucleotide-binding</keyword>
<organism evidence="6 7">
    <name type="scientific">Datura stramonium</name>
    <name type="common">Jimsonweed</name>
    <name type="synonym">Common thornapple</name>
    <dbReference type="NCBI Taxonomy" id="4076"/>
    <lineage>
        <taxon>Eukaryota</taxon>
        <taxon>Viridiplantae</taxon>
        <taxon>Streptophyta</taxon>
        <taxon>Embryophyta</taxon>
        <taxon>Tracheophyta</taxon>
        <taxon>Spermatophyta</taxon>
        <taxon>Magnoliopsida</taxon>
        <taxon>eudicotyledons</taxon>
        <taxon>Gunneridae</taxon>
        <taxon>Pentapetalae</taxon>
        <taxon>asterids</taxon>
        <taxon>lamiids</taxon>
        <taxon>Solanales</taxon>
        <taxon>Solanaceae</taxon>
        <taxon>Solanoideae</taxon>
        <taxon>Datureae</taxon>
        <taxon>Datura</taxon>
    </lineage>
</organism>
<evidence type="ECO:0000256" key="2">
    <source>
        <dbReference type="ARBA" id="ARBA00022490"/>
    </source>
</evidence>
<sequence length="188" mass="21203">MAYAGVLSLLQTARQGQTAEMLDSLRDTAEYFQNVLEEASKIRSTRDVDVDADDQILELSGDSIVTLLLLQVIIQWQIGKIPSTLTSWKDVAKTLGKIVASHPDKCLGVLGLSYHHLPIHLKLCFLSMGSFPEDFHVETWRLIQLWIAEGFIRTSEGDKSMEEVAVDYLEELISRNLIMVRKGDLMVR</sequence>
<comment type="subcellular location">
    <subcellularLocation>
        <location evidence="1">Cytoplasm</location>
    </subcellularLocation>
</comment>
<accession>A0ABS8V1Q9</accession>
<dbReference type="PANTHER" id="PTHR23155">
    <property type="entry name" value="DISEASE RESISTANCE PROTEIN RP"/>
    <property type="match status" value="1"/>
</dbReference>
<dbReference type="EMBL" id="JACEIK010003035">
    <property type="protein sequence ID" value="MCD9640020.1"/>
    <property type="molecule type" value="Genomic_DNA"/>
</dbReference>
<evidence type="ECO:0000256" key="1">
    <source>
        <dbReference type="ARBA" id="ARBA00004496"/>
    </source>
</evidence>
<evidence type="ECO:0000313" key="7">
    <source>
        <dbReference type="Proteomes" id="UP000823775"/>
    </source>
</evidence>
<protein>
    <recommendedName>
        <fullName evidence="5">Disease resistance protein winged helix domain-containing protein</fullName>
    </recommendedName>
</protein>
<evidence type="ECO:0000256" key="4">
    <source>
        <dbReference type="ARBA" id="ARBA00022840"/>
    </source>
</evidence>
<dbReference type="InterPro" id="IPR058922">
    <property type="entry name" value="WHD_DRP"/>
</dbReference>
<dbReference type="Gene3D" id="1.10.10.10">
    <property type="entry name" value="Winged helix-like DNA-binding domain superfamily/Winged helix DNA-binding domain"/>
    <property type="match status" value="1"/>
</dbReference>
<evidence type="ECO:0000313" key="6">
    <source>
        <dbReference type="EMBL" id="MCD9640020.1"/>
    </source>
</evidence>
<evidence type="ECO:0000256" key="3">
    <source>
        <dbReference type="ARBA" id="ARBA00022741"/>
    </source>
</evidence>
<keyword evidence="2" id="KW-0963">Cytoplasm</keyword>
<keyword evidence="4" id="KW-0067">ATP-binding</keyword>
<gene>
    <name evidence="6" type="ORF">HAX54_025032</name>
</gene>